<dbReference type="EMBL" id="JAVKPK010000132">
    <property type="protein sequence ID" value="MDR7667312.1"/>
    <property type="molecule type" value="Genomic_DNA"/>
</dbReference>
<evidence type="ECO:0000313" key="2">
    <source>
        <dbReference type="Proteomes" id="UP001246244"/>
    </source>
</evidence>
<dbReference type="RefSeq" id="WP_310577339.1">
    <property type="nucleotide sequence ID" value="NZ_JAVKPK010000132.1"/>
</dbReference>
<dbReference type="Proteomes" id="UP001246244">
    <property type="component" value="Unassembled WGS sequence"/>
</dbReference>
<keyword evidence="2" id="KW-1185">Reference proteome</keyword>
<reference evidence="2" key="1">
    <citation type="submission" date="2023-07" db="EMBL/GenBank/DDBJ databases">
        <title>Whole-genome sequencing of a new Methanosarcina sp. Z-7115.</title>
        <authorList>
            <person name="Zhilina T.N."/>
            <person name="Merkel A.Y."/>
        </authorList>
    </citation>
    <scope>NUCLEOTIDE SEQUENCE [LARGE SCALE GENOMIC DNA]</scope>
    <source>
        <strain evidence="2">Z-7115</strain>
    </source>
</reference>
<name>A0ABU2D5Q4_9EURY</name>
<accession>A0ABU2D5Q4</accession>
<proteinExistence type="predicted"/>
<gene>
    <name evidence="1" type="ORF">RG963_16335</name>
</gene>
<protein>
    <submittedName>
        <fullName evidence="1">Uncharacterized protein</fullName>
    </submittedName>
</protein>
<comment type="caution">
    <text evidence="1">The sequence shown here is derived from an EMBL/GenBank/DDBJ whole genome shotgun (WGS) entry which is preliminary data.</text>
</comment>
<organism evidence="1 2">
    <name type="scientific">Methanosarcina baikalica</name>
    <dbReference type="NCBI Taxonomy" id="3073890"/>
    <lineage>
        <taxon>Archaea</taxon>
        <taxon>Methanobacteriati</taxon>
        <taxon>Methanobacteriota</taxon>
        <taxon>Stenosarchaea group</taxon>
        <taxon>Methanomicrobia</taxon>
        <taxon>Methanosarcinales</taxon>
        <taxon>Methanosarcinaceae</taxon>
        <taxon>Methanosarcina</taxon>
    </lineage>
</organism>
<sequence length="48" mass="5314">MRLIYVAPLVKNPKELAVAVVKITSMKVPELLWEKMAADTSLRITGGM</sequence>
<evidence type="ECO:0000313" key="1">
    <source>
        <dbReference type="EMBL" id="MDR7667312.1"/>
    </source>
</evidence>